<gene>
    <name evidence="3" type="ORF">BC739_008454</name>
</gene>
<dbReference type="SUPFAM" id="SSF56219">
    <property type="entry name" value="DNase I-like"/>
    <property type="match status" value="1"/>
</dbReference>
<keyword evidence="1" id="KW-1133">Transmembrane helix</keyword>
<organism evidence="3 4">
    <name type="scientific">Kutzneria viridogrisea</name>
    <dbReference type="NCBI Taxonomy" id="47990"/>
    <lineage>
        <taxon>Bacteria</taxon>
        <taxon>Bacillati</taxon>
        <taxon>Actinomycetota</taxon>
        <taxon>Actinomycetes</taxon>
        <taxon>Pseudonocardiales</taxon>
        <taxon>Pseudonocardiaceae</taxon>
        <taxon>Kutzneria</taxon>
    </lineage>
</organism>
<comment type="caution">
    <text evidence="3">The sequence shown here is derived from an EMBL/GenBank/DDBJ whole genome shotgun (WGS) entry which is preliminary data.</text>
</comment>
<reference evidence="3 4" key="1">
    <citation type="submission" date="2020-08" db="EMBL/GenBank/DDBJ databases">
        <title>Genomic Encyclopedia of Archaeal and Bacterial Type Strains, Phase II (KMG-II): from individual species to whole genera.</title>
        <authorList>
            <person name="Goeker M."/>
        </authorList>
    </citation>
    <scope>NUCLEOTIDE SEQUENCE [LARGE SCALE GENOMIC DNA]</scope>
    <source>
        <strain evidence="3 4">DSM 43850</strain>
    </source>
</reference>
<protein>
    <submittedName>
        <fullName evidence="3">Vancomycin resistance protein VanJ</fullName>
    </submittedName>
</protein>
<dbReference type="EMBL" id="JACJID010000008">
    <property type="protein sequence ID" value="MBA8931207.1"/>
    <property type="molecule type" value="Genomic_DNA"/>
</dbReference>
<keyword evidence="1" id="KW-0812">Transmembrane</keyword>
<proteinExistence type="predicted"/>
<dbReference type="Proteomes" id="UP000517916">
    <property type="component" value="Unassembled WGS sequence"/>
</dbReference>
<feature type="transmembrane region" description="Helical" evidence="1">
    <location>
        <begin position="58"/>
        <end position="76"/>
    </location>
</feature>
<keyword evidence="1" id="KW-0472">Membrane</keyword>
<evidence type="ECO:0000313" key="3">
    <source>
        <dbReference type="EMBL" id="MBA8931207.1"/>
    </source>
</evidence>
<dbReference type="InterPro" id="IPR005135">
    <property type="entry name" value="Endo/exonuclease/phosphatase"/>
</dbReference>
<dbReference type="RefSeq" id="WP_025354067.1">
    <property type="nucleotide sequence ID" value="NZ_BAAABQ010000097.1"/>
</dbReference>
<dbReference type="Pfam" id="PF03372">
    <property type="entry name" value="Exo_endo_phos"/>
    <property type="match status" value="1"/>
</dbReference>
<feature type="transmembrane region" description="Helical" evidence="1">
    <location>
        <begin position="33"/>
        <end position="51"/>
    </location>
</feature>
<dbReference type="Gene3D" id="3.60.10.10">
    <property type="entry name" value="Endonuclease/exonuclease/phosphatase"/>
    <property type="match status" value="1"/>
</dbReference>
<dbReference type="InterPro" id="IPR036691">
    <property type="entry name" value="Endo/exonu/phosph_ase_sf"/>
</dbReference>
<keyword evidence="4" id="KW-1185">Reference proteome</keyword>
<evidence type="ECO:0000256" key="1">
    <source>
        <dbReference type="SAM" id="Phobius"/>
    </source>
</evidence>
<evidence type="ECO:0000313" key="4">
    <source>
        <dbReference type="Proteomes" id="UP000517916"/>
    </source>
</evidence>
<evidence type="ECO:0000259" key="2">
    <source>
        <dbReference type="Pfam" id="PF03372"/>
    </source>
</evidence>
<feature type="domain" description="Endonuclease/exonuclease/phosphatase" evidence="2">
    <location>
        <begin position="91"/>
        <end position="269"/>
    </location>
</feature>
<sequence>MHIPVVVGALALTALLLGHGLIPSGIGTWVDALLPWSGLALIPLAVLALVLKSGRGAISLLVPLVVLALLFGRDLVPLPSGPVDLRVATQNLDADNPAQCKALQALSEADLLAAQEVTAQCGLDYPHHFAVGTVALWSRYPITDSARLDLDLGWYRALRATVNAPHGPVTVFVAHLGSVRPGATEDRDRSLRRLAELARAQSGPVLVLGDLNTASTDREMALFQGFQDARSGFGFTWPAAFPVVRLDHVLYRGLTPGSATTSAANGSDHRAAVAGFTTSGQLAPRAGTAPVTR</sequence>
<accession>A0ABR6BX73</accession>
<name>A0ABR6BX73_9PSEU</name>